<dbReference type="InterPro" id="IPR022764">
    <property type="entry name" value="Peptidase_S54_rhomboid_dom"/>
</dbReference>
<dbReference type="SUPFAM" id="SSF144091">
    <property type="entry name" value="Rhomboid-like"/>
    <property type="match status" value="1"/>
</dbReference>
<dbReference type="Pfam" id="PF01694">
    <property type="entry name" value="Rhomboid"/>
    <property type="match status" value="1"/>
</dbReference>
<keyword evidence="3 7" id="KW-0812">Transmembrane</keyword>
<dbReference type="GO" id="GO:0008233">
    <property type="term" value="F:peptidase activity"/>
    <property type="evidence" value="ECO:0007669"/>
    <property type="project" value="UniProtKB-KW"/>
</dbReference>
<feature type="transmembrane region" description="Helical" evidence="7">
    <location>
        <begin position="192"/>
        <end position="208"/>
    </location>
</feature>
<dbReference type="PANTHER" id="PTHR43731:SF14">
    <property type="entry name" value="PRESENILIN-ASSOCIATED RHOMBOID-LIKE PROTEIN, MITOCHONDRIAL"/>
    <property type="match status" value="1"/>
</dbReference>
<keyword evidence="6 7" id="KW-0472">Membrane</keyword>
<comment type="similarity">
    <text evidence="2">Belongs to the peptidase S54 family.</text>
</comment>
<reference evidence="10 11" key="1">
    <citation type="submission" date="2023-09" db="EMBL/GenBank/DDBJ databases">
        <title>Novel taxa isolated from Blanes Bay.</title>
        <authorList>
            <person name="Rey-Velasco X."/>
            <person name="Lucena T."/>
        </authorList>
    </citation>
    <scope>NUCLEOTIDE SEQUENCE [LARGE SCALE GENOMIC DNA]</scope>
    <source>
        <strain evidence="10 11">S356</strain>
    </source>
</reference>
<dbReference type="InterPro" id="IPR050925">
    <property type="entry name" value="Rhomboid_protease_S54"/>
</dbReference>
<keyword evidence="10" id="KW-0645">Protease</keyword>
<sequence>MSFITDIQQRFKKGTIVEKLIYVNLGVFILTFLFNTFGFLINYNGNFITDWFILPATFEGFITKPWTIVTYGFIHTQFLHILFNLIALYFVGNLFIQYFTQRQLLSFYFLGTLFGGLIFLLSYNYFPAFTDELDRSYLLGASAGISAIFVGIATYAPNYQFKLPLIGYVKLWHLAAIWVLLDFIQIPGNNSGGHLAHIGGALFGFLYVNQASNKKINFFDRILELFKVKRKPLRTVHKSKSRKTKPTSKSTKADYQKKVDVILEKISKSGYDTLSSEEKAFLFKQGKK</sequence>
<dbReference type="InterPro" id="IPR035952">
    <property type="entry name" value="Rhomboid-like_sf"/>
</dbReference>
<dbReference type="Proteomes" id="UP001257277">
    <property type="component" value="Unassembled WGS sequence"/>
</dbReference>
<dbReference type="PANTHER" id="PTHR43731">
    <property type="entry name" value="RHOMBOID PROTEASE"/>
    <property type="match status" value="1"/>
</dbReference>
<keyword evidence="11" id="KW-1185">Reference proteome</keyword>
<dbReference type="Gene3D" id="1.20.1540.10">
    <property type="entry name" value="Rhomboid-like"/>
    <property type="match status" value="1"/>
</dbReference>
<name>A0ABU3LEE1_9FLAO</name>
<organism evidence="10 11">
    <name type="scientific">Asprobacillus argus</name>
    <dbReference type="NCBI Taxonomy" id="3076534"/>
    <lineage>
        <taxon>Bacteria</taxon>
        <taxon>Pseudomonadati</taxon>
        <taxon>Bacteroidota</taxon>
        <taxon>Flavobacteriia</taxon>
        <taxon>Flavobacteriales</taxon>
        <taxon>Flavobacteriaceae</taxon>
        <taxon>Asprobacillus</taxon>
    </lineage>
</organism>
<evidence type="ECO:0000313" key="11">
    <source>
        <dbReference type="Proteomes" id="UP001257277"/>
    </source>
</evidence>
<evidence type="ECO:0000256" key="2">
    <source>
        <dbReference type="ARBA" id="ARBA00009045"/>
    </source>
</evidence>
<evidence type="ECO:0000256" key="1">
    <source>
        <dbReference type="ARBA" id="ARBA00004141"/>
    </source>
</evidence>
<evidence type="ECO:0000259" key="8">
    <source>
        <dbReference type="Pfam" id="PF01694"/>
    </source>
</evidence>
<evidence type="ECO:0000256" key="5">
    <source>
        <dbReference type="ARBA" id="ARBA00022989"/>
    </source>
</evidence>
<dbReference type="EMBL" id="JAVTTO010000002">
    <property type="protein sequence ID" value="MDT7832076.1"/>
    <property type="molecule type" value="Genomic_DNA"/>
</dbReference>
<keyword evidence="4 10" id="KW-0378">Hydrolase</keyword>
<dbReference type="EC" id="3.4.21.-" evidence="10"/>
<dbReference type="GO" id="GO:0006508">
    <property type="term" value="P:proteolysis"/>
    <property type="evidence" value="ECO:0007669"/>
    <property type="project" value="UniProtKB-KW"/>
</dbReference>
<dbReference type="InterPro" id="IPR046483">
    <property type="entry name" value="DUF6576"/>
</dbReference>
<feature type="domain" description="DUF6576" evidence="9">
    <location>
        <begin position="250"/>
        <end position="282"/>
    </location>
</feature>
<comment type="caution">
    <text evidence="10">The sequence shown here is derived from an EMBL/GenBank/DDBJ whole genome shotgun (WGS) entry which is preliminary data.</text>
</comment>
<comment type="subcellular location">
    <subcellularLocation>
        <location evidence="1">Membrane</location>
        <topology evidence="1">Multi-pass membrane protein</topology>
    </subcellularLocation>
</comment>
<keyword evidence="5 7" id="KW-1133">Transmembrane helix</keyword>
<feature type="transmembrane region" description="Helical" evidence="7">
    <location>
        <begin position="104"/>
        <end position="125"/>
    </location>
</feature>
<proteinExistence type="inferred from homology"/>
<evidence type="ECO:0000313" key="10">
    <source>
        <dbReference type="EMBL" id="MDT7832076.1"/>
    </source>
</evidence>
<feature type="transmembrane region" description="Helical" evidence="7">
    <location>
        <begin position="168"/>
        <end position="186"/>
    </location>
</feature>
<gene>
    <name evidence="10" type="ORF">RQM59_06770</name>
</gene>
<evidence type="ECO:0000256" key="3">
    <source>
        <dbReference type="ARBA" id="ARBA00022692"/>
    </source>
</evidence>
<feature type="transmembrane region" description="Helical" evidence="7">
    <location>
        <begin position="21"/>
        <end position="41"/>
    </location>
</feature>
<evidence type="ECO:0000256" key="4">
    <source>
        <dbReference type="ARBA" id="ARBA00022801"/>
    </source>
</evidence>
<dbReference type="Pfam" id="PF20216">
    <property type="entry name" value="DUF6576"/>
    <property type="match status" value="1"/>
</dbReference>
<feature type="domain" description="Peptidase S54 rhomboid" evidence="8">
    <location>
        <begin position="65"/>
        <end position="208"/>
    </location>
</feature>
<protein>
    <submittedName>
        <fullName evidence="10">Rhomboid family intramembrane serine protease</fullName>
        <ecNumber evidence="10">3.4.21.-</ecNumber>
    </submittedName>
</protein>
<evidence type="ECO:0000259" key="9">
    <source>
        <dbReference type="Pfam" id="PF20216"/>
    </source>
</evidence>
<accession>A0ABU3LEE1</accession>
<feature type="transmembrane region" description="Helical" evidence="7">
    <location>
        <begin position="68"/>
        <end position="92"/>
    </location>
</feature>
<feature type="transmembrane region" description="Helical" evidence="7">
    <location>
        <begin position="137"/>
        <end position="156"/>
    </location>
</feature>
<evidence type="ECO:0000256" key="6">
    <source>
        <dbReference type="ARBA" id="ARBA00023136"/>
    </source>
</evidence>
<evidence type="ECO:0000256" key="7">
    <source>
        <dbReference type="SAM" id="Phobius"/>
    </source>
</evidence>